<gene>
    <name evidence="2" type="ORF">H9L17_01470</name>
</gene>
<dbReference type="InterPro" id="IPR003735">
    <property type="entry name" value="Metal_Tscrpt_repr"/>
</dbReference>
<evidence type="ECO:0000256" key="1">
    <source>
        <dbReference type="ARBA" id="ARBA00005260"/>
    </source>
</evidence>
<dbReference type="GO" id="GO:0046872">
    <property type="term" value="F:metal ion binding"/>
    <property type="evidence" value="ECO:0007669"/>
    <property type="project" value="InterPro"/>
</dbReference>
<dbReference type="KEGG" id="tbv:H9L17_01470"/>
<dbReference type="GO" id="GO:0003677">
    <property type="term" value="F:DNA binding"/>
    <property type="evidence" value="ECO:0007669"/>
    <property type="project" value="InterPro"/>
</dbReference>
<dbReference type="InterPro" id="IPR038390">
    <property type="entry name" value="Metal_Tscrpt_repr_sf"/>
</dbReference>
<reference evidence="2 3" key="1">
    <citation type="submission" date="2020-08" db="EMBL/GenBank/DDBJ databases">
        <title>Genome sequence of Thermomonas brevis KACC 16975T.</title>
        <authorList>
            <person name="Hyun D.-W."/>
            <person name="Bae J.-W."/>
        </authorList>
    </citation>
    <scope>NUCLEOTIDE SEQUENCE [LARGE SCALE GENOMIC DNA]</scope>
    <source>
        <strain evidence="2 3">KACC 16975</strain>
    </source>
</reference>
<dbReference type="RefSeq" id="WP_187570621.1">
    <property type="nucleotide sequence ID" value="NZ_CP060711.1"/>
</dbReference>
<proteinExistence type="inferred from homology"/>
<evidence type="ECO:0000313" key="2">
    <source>
        <dbReference type="EMBL" id="QNN46873.1"/>
    </source>
</evidence>
<evidence type="ECO:0000313" key="3">
    <source>
        <dbReference type="Proteomes" id="UP000515977"/>
    </source>
</evidence>
<dbReference type="PANTHER" id="PTHR33677:SF5">
    <property type="entry name" value="TRANSCRIPTIONAL REPRESSOR FRMR"/>
    <property type="match status" value="1"/>
</dbReference>
<protein>
    <submittedName>
        <fullName evidence="2">Metal/formaldehyde-sensitive transcriptional repressor</fullName>
    </submittedName>
</protein>
<dbReference type="CDD" id="cd10153">
    <property type="entry name" value="RcnR-FrmR-like_DUF156"/>
    <property type="match status" value="1"/>
</dbReference>
<dbReference type="AlphaFoldDB" id="A0A7G9QU48"/>
<dbReference type="GO" id="GO:0045892">
    <property type="term" value="P:negative regulation of DNA-templated transcription"/>
    <property type="evidence" value="ECO:0007669"/>
    <property type="project" value="UniProtKB-ARBA"/>
</dbReference>
<name>A0A7G9QU48_9GAMM</name>
<keyword evidence="3" id="KW-1185">Reference proteome</keyword>
<dbReference type="Gene3D" id="1.20.58.1000">
    <property type="entry name" value="Metal-sensitive repressor, helix protomer"/>
    <property type="match status" value="1"/>
</dbReference>
<organism evidence="2 3">
    <name type="scientific">Thermomonas brevis</name>
    <dbReference type="NCBI Taxonomy" id="215691"/>
    <lineage>
        <taxon>Bacteria</taxon>
        <taxon>Pseudomonadati</taxon>
        <taxon>Pseudomonadota</taxon>
        <taxon>Gammaproteobacteria</taxon>
        <taxon>Lysobacterales</taxon>
        <taxon>Lysobacteraceae</taxon>
        <taxon>Thermomonas</taxon>
    </lineage>
</organism>
<dbReference type="PANTHER" id="PTHR33677">
    <property type="entry name" value="TRANSCRIPTIONAL REPRESSOR FRMR-RELATED"/>
    <property type="match status" value="1"/>
</dbReference>
<dbReference type="Proteomes" id="UP000515977">
    <property type="component" value="Chromosome"/>
</dbReference>
<dbReference type="EMBL" id="CP060711">
    <property type="protein sequence ID" value="QNN46873.1"/>
    <property type="molecule type" value="Genomic_DNA"/>
</dbReference>
<comment type="similarity">
    <text evidence="1">Belongs to the FrmR/RcnR family.</text>
</comment>
<accession>A0A7G9QU48</accession>
<sequence length="90" mass="9847">MAHVIRDKKKLLARVRRIAGQVAALEKALDAETECTDILVQAAAAKGAMHALMMEVMSGHLAEHVAGESDEAKRQAEARRLIDLLRGYAR</sequence>
<dbReference type="Pfam" id="PF02583">
    <property type="entry name" value="Trns_repr_metal"/>
    <property type="match status" value="1"/>
</dbReference>